<keyword evidence="4" id="KW-0175">Coiled coil</keyword>
<sequence length="95" mass="10882">AKILEIAKRLSLRAAPGGGRLCPRHREPLKLFCEEERRPICLVCRESQEHRLHPAVPVEEAAEELKEKLQVHVQTLKEKKEKLQGLREAEEGKSV</sequence>
<keyword evidence="2" id="KW-0862">Zinc</keyword>
<evidence type="ECO:0000256" key="3">
    <source>
        <dbReference type="PROSITE-ProRule" id="PRU00024"/>
    </source>
</evidence>
<evidence type="ECO:0000313" key="7">
    <source>
        <dbReference type="Proteomes" id="UP000613066"/>
    </source>
</evidence>
<evidence type="ECO:0000256" key="1">
    <source>
        <dbReference type="ARBA" id="ARBA00022771"/>
    </source>
</evidence>
<dbReference type="CDD" id="cd19760">
    <property type="entry name" value="Bbox2_TRIM4-like"/>
    <property type="match status" value="1"/>
</dbReference>
<reference evidence="6" key="1">
    <citation type="submission" date="2019-09" db="EMBL/GenBank/DDBJ databases">
        <title>Bird 10,000 Genomes (B10K) Project - Family phase.</title>
        <authorList>
            <person name="Zhang G."/>
        </authorList>
    </citation>
    <scope>NUCLEOTIDE SEQUENCE</scope>
    <source>
        <strain evidence="6">B10K-DU-001-08</strain>
        <tissue evidence="6">Muscle</tissue>
    </source>
</reference>
<gene>
    <name evidence="6" type="primary">Trim17</name>
    <name evidence="6" type="ORF">PENPIL_R15565</name>
</gene>
<keyword evidence="1 3" id="KW-0863">Zinc-finger</keyword>
<dbReference type="EMBL" id="WBMW01003381">
    <property type="protein sequence ID" value="NXC44766.1"/>
    <property type="molecule type" value="Genomic_DNA"/>
</dbReference>
<evidence type="ECO:0000256" key="4">
    <source>
        <dbReference type="SAM" id="Coils"/>
    </source>
</evidence>
<feature type="coiled-coil region" evidence="4">
    <location>
        <begin position="59"/>
        <end position="93"/>
    </location>
</feature>
<evidence type="ECO:0000259" key="5">
    <source>
        <dbReference type="PROSITE" id="PS50119"/>
    </source>
</evidence>
<protein>
    <submittedName>
        <fullName evidence="6">TRI17 ligase</fullName>
    </submittedName>
</protein>
<dbReference type="Proteomes" id="UP000613066">
    <property type="component" value="Unassembled WGS sequence"/>
</dbReference>
<name>A0A851NRM5_9GALL</name>
<comment type="caution">
    <text evidence="6">The sequence shown here is derived from an EMBL/GenBank/DDBJ whole genome shotgun (WGS) entry which is preliminary data.</text>
</comment>
<dbReference type="SMART" id="SM00336">
    <property type="entry name" value="BBOX"/>
    <property type="match status" value="1"/>
</dbReference>
<keyword evidence="7" id="KW-1185">Reference proteome</keyword>
<keyword evidence="1 3" id="KW-0479">Metal-binding</keyword>
<dbReference type="InterPro" id="IPR000315">
    <property type="entry name" value="Znf_B-box"/>
</dbReference>
<dbReference type="Pfam" id="PF00643">
    <property type="entry name" value="zf-B_box"/>
    <property type="match status" value="1"/>
</dbReference>
<organism evidence="6 7">
    <name type="scientific">Penelope pileata</name>
    <dbReference type="NCBI Taxonomy" id="1118817"/>
    <lineage>
        <taxon>Eukaryota</taxon>
        <taxon>Metazoa</taxon>
        <taxon>Chordata</taxon>
        <taxon>Craniata</taxon>
        <taxon>Vertebrata</taxon>
        <taxon>Euteleostomi</taxon>
        <taxon>Archelosauria</taxon>
        <taxon>Archosauria</taxon>
        <taxon>Dinosauria</taxon>
        <taxon>Saurischia</taxon>
        <taxon>Theropoda</taxon>
        <taxon>Coelurosauria</taxon>
        <taxon>Aves</taxon>
        <taxon>Neognathae</taxon>
        <taxon>Galloanserae</taxon>
        <taxon>Galliformes</taxon>
        <taxon>Cracidae</taxon>
        <taxon>Penelope</taxon>
    </lineage>
</organism>
<dbReference type="PANTHER" id="PTHR24103">
    <property type="entry name" value="E3 UBIQUITIN-PROTEIN LIGASE TRIM"/>
    <property type="match status" value="1"/>
</dbReference>
<dbReference type="InterPro" id="IPR050143">
    <property type="entry name" value="TRIM/RBCC"/>
</dbReference>
<dbReference type="GO" id="GO:0008270">
    <property type="term" value="F:zinc ion binding"/>
    <property type="evidence" value="ECO:0007669"/>
    <property type="project" value="UniProtKB-KW"/>
</dbReference>
<proteinExistence type="predicted"/>
<evidence type="ECO:0000313" key="6">
    <source>
        <dbReference type="EMBL" id="NXC44766.1"/>
    </source>
</evidence>
<accession>A0A851NRM5</accession>
<dbReference type="OrthoDB" id="9049620at2759"/>
<dbReference type="SUPFAM" id="SSF57845">
    <property type="entry name" value="B-box zinc-binding domain"/>
    <property type="match status" value="1"/>
</dbReference>
<dbReference type="AlphaFoldDB" id="A0A851NRM5"/>
<dbReference type="GO" id="GO:0016874">
    <property type="term" value="F:ligase activity"/>
    <property type="evidence" value="ECO:0007669"/>
    <property type="project" value="UniProtKB-KW"/>
</dbReference>
<evidence type="ECO:0000256" key="2">
    <source>
        <dbReference type="ARBA" id="ARBA00022833"/>
    </source>
</evidence>
<keyword evidence="6" id="KW-0436">Ligase</keyword>
<feature type="non-terminal residue" evidence="6">
    <location>
        <position position="1"/>
    </location>
</feature>
<feature type="domain" description="B box-type" evidence="5">
    <location>
        <begin position="17"/>
        <end position="58"/>
    </location>
</feature>
<dbReference type="PROSITE" id="PS50119">
    <property type="entry name" value="ZF_BBOX"/>
    <property type="match status" value="1"/>
</dbReference>
<feature type="non-terminal residue" evidence="6">
    <location>
        <position position="95"/>
    </location>
</feature>
<dbReference type="Gene3D" id="3.30.160.60">
    <property type="entry name" value="Classic Zinc Finger"/>
    <property type="match status" value="1"/>
</dbReference>